<gene>
    <name evidence="8" type="ORF">CC86DRAFT_325588</name>
</gene>
<dbReference type="PANTHER" id="PTHR33048:SF156">
    <property type="entry name" value="INTEGRAL MEMBRANE PROTEIN"/>
    <property type="match status" value="1"/>
</dbReference>
<evidence type="ECO:0000256" key="3">
    <source>
        <dbReference type="ARBA" id="ARBA00022989"/>
    </source>
</evidence>
<feature type="transmembrane region" description="Helical" evidence="6">
    <location>
        <begin position="12"/>
        <end position="43"/>
    </location>
</feature>
<keyword evidence="4 6" id="KW-0472">Membrane</keyword>
<dbReference type="OrthoDB" id="5329176at2759"/>
<dbReference type="AlphaFoldDB" id="A0A6A6ZXS2"/>
<evidence type="ECO:0000256" key="6">
    <source>
        <dbReference type="SAM" id="Phobius"/>
    </source>
</evidence>
<feature type="domain" description="Rhodopsin" evidence="7">
    <location>
        <begin position="1"/>
        <end position="156"/>
    </location>
</feature>
<feature type="transmembrane region" description="Helical" evidence="6">
    <location>
        <begin position="63"/>
        <end position="82"/>
    </location>
</feature>
<evidence type="ECO:0000256" key="1">
    <source>
        <dbReference type="ARBA" id="ARBA00004141"/>
    </source>
</evidence>
<feature type="transmembrane region" description="Helical" evidence="6">
    <location>
        <begin position="134"/>
        <end position="155"/>
    </location>
</feature>
<evidence type="ECO:0000256" key="5">
    <source>
        <dbReference type="ARBA" id="ARBA00038359"/>
    </source>
</evidence>
<name>A0A6A6ZXS2_9PLEO</name>
<sequence length="160" mass="17807">MRIFGADRKYRVATYMIGILVLLNFLAVVFTVSTICQPFAAWWDDQIPGGKCGNILVIWKSVSVPNIATDLMILVLPLPALYKLHVDIGTKIGLYLTFMVGSVGVLTSILKLLAFMNVNERHNDPTYQSGKPMVYTIAEVSTYLIAACMPALRALKRHLF</sequence>
<dbReference type="EMBL" id="MU006228">
    <property type="protein sequence ID" value="KAF2825488.1"/>
    <property type="molecule type" value="Genomic_DNA"/>
</dbReference>
<dbReference type="Pfam" id="PF20684">
    <property type="entry name" value="Fung_rhodopsin"/>
    <property type="match status" value="1"/>
</dbReference>
<keyword evidence="3 6" id="KW-1133">Transmembrane helix</keyword>
<evidence type="ECO:0000259" key="7">
    <source>
        <dbReference type="Pfam" id="PF20684"/>
    </source>
</evidence>
<keyword evidence="9" id="KW-1185">Reference proteome</keyword>
<reference evidence="8" key="1">
    <citation type="journal article" date="2020" name="Stud. Mycol.">
        <title>101 Dothideomycetes genomes: a test case for predicting lifestyles and emergence of pathogens.</title>
        <authorList>
            <person name="Haridas S."/>
            <person name="Albert R."/>
            <person name="Binder M."/>
            <person name="Bloem J."/>
            <person name="Labutti K."/>
            <person name="Salamov A."/>
            <person name="Andreopoulos B."/>
            <person name="Baker S."/>
            <person name="Barry K."/>
            <person name="Bills G."/>
            <person name="Bluhm B."/>
            <person name="Cannon C."/>
            <person name="Castanera R."/>
            <person name="Culley D."/>
            <person name="Daum C."/>
            <person name="Ezra D."/>
            <person name="Gonzalez J."/>
            <person name="Henrissat B."/>
            <person name="Kuo A."/>
            <person name="Liang C."/>
            <person name="Lipzen A."/>
            <person name="Lutzoni F."/>
            <person name="Magnuson J."/>
            <person name="Mondo S."/>
            <person name="Nolan M."/>
            <person name="Ohm R."/>
            <person name="Pangilinan J."/>
            <person name="Park H.-J."/>
            <person name="Ramirez L."/>
            <person name="Alfaro M."/>
            <person name="Sun H."/>
            <person name="Tritt A."/>
            <person name="Yoshinaga Y."/>
            <person name="Zwiers L.-H."/>
            <person name="Turgeon B."/>
            <person name="Goodwin S."/>
            <person name="Spatafora J."/>
            <person name="Crous P."/>
            <person name="Grigoriev I."/>
        </authorList>
    </citation>
    <scope>NUCLEOTIDE SEQUENCE</scope>
    <source>
        <strain evidence="8">CBS 113818</strain>
    </source>
</reference>
<keyword evidence="2 6" id="KW-0812">Transmembrane</keyword>
<evidence type="ECO:0000313" key="9">
    <source>
        <dbReference type="Proteomes" id="UP000799424"/>
    </source>
</evidence>
<evidence type="ECO:0000256" key="2">
    <source>
        <dbReference type="ARBA" id="ARBA00022692"/>
    </source>
</evidence>
<dbReference type="InterPro" id="IPR049326">
    <property type="entry name" value="Rhodopsin_dom_fungi"/>
</dbReference>
<comment type="similarity">
    <text evidence="5">Belongs to the SAT4 family.</text>
</comment>
<dbReference type="GO" id="GO:0016020">
    <property type="term" value="C:membrane"/>
    <property type="evidence" value="ECO:0007669"/>
    <property type="project" value="UniProtKB-SubCell"/>
</dbReference>
<accession>A0A6A6ZXS2</accession>
<protein>
    <recommendedName>
        <fullName evidence="7">Rhodopsin domain-containing protein</fullName>
    </recommendedName>
</protein>
<proteinExistence type="inferred from homology"/>
<comment type="subcellular location">
    <subcellularLocation>
        <location evidence="1">Membrane</location>
        <topology evidence="1">Multi-pass membrane protein</topology>
    </subcellularLocation>
</comment>
<evidence type="ECO:0000313" key="8">
    <source>
        <dbReference type="EMBL" id="KAF2825488.1"/>
    </source>
</evidence>
<dbReference type="InterPro" id="IPR052337">
    <property type="entry name" value="SAT4-like"/>
</dbReference>
<dbReference type="Proteomes" id="UP000799424">
    <property type="component" value="Unassembled WGS sequence"/>
</dbReference>
<feature type="transmembrane region" description="Helical" evidence="6">
    <location>
        <begin position="94"/>
        <end position="114"/>
    </location>
</feature>
<organism evidence="8 9">
    <name type="scientific">Ophiobolus disseminans</name>
    <dbReference type="NCBI Taxonomy" id="1469910"/>
    <lineage>
        <taxon>Eukaryota</taxon>
        <taxon>Fungi</taxon>
        <taxon>Dikarya</taxon>
        <taxon>Ascomycota</taxon>
        <taxon>Pezizomycotina</taxon>
        <taxon>Dothideomycetes</taxon>
        <taxon>Pleosporomycetidae</taxon>
        <taxon>Pleosporales</taxon>
        <taxon>Pleosporineae</taxon>
        <taxon>Phaeosphaeriaceae</taxon>
        <taxon>Ophiobolus</taxon>
    </lineage>
</organism>
<feature type="non-terminal residue" evidence="8">
    <location>
        <position position="160"/>
    </location>
</feature>
<dbReference type="PANTHER" id="PTHR33048">
    <property type="entry name" value="PTH11-LIKE INTEGRAL MEMBRANE PROTEIN (AFU_ORTHOLOGUE AFUA_5G11245)"/>
    <property type="match status" value="1"/>
</dbReference>
<evidence type="ECO:0000256" key="4">
    <source>
        <dbReference type="ARBA" id="ARBA00023136"/>
    </source>
</evidence>